<evidence type="ECO:0000256" key="4">
    <source>
        <dbReference type="ARBA" id="ARBA00022598"/>
    </source>
</evidence>
<name>A0AB38Y285_STREQ</name>
<dbReference type="PANTHER" id="PTHR23132">
    <property type="entry name" value="D-ALANINE--D-ALANINE LIGASE"/>
    <property type="match status" value="1"/>
</dbReference>
<keyword evidence="6" id="KW-0961">Cell wall biogenesis/degradation</keyword>
<protein>
    <submittedName>
        <fullName evidence="9">ATP-grasp domain-containing protein</fullName>
    </submittedName>
</protein>
<dbReference type="SUPFAM" id="SSF52440">
    <property type="entry name" value="PreATP-grasp domain"/>
    <property type="match status" value="1"/>
</dbReference>
<dbReference type="Gene3D" id="3.40.50.20">
    <property type="match status" value="1"/>
</dbReference>
<evidence type="ECO:0000313" key="9">
    <source>
        <dbReference type="EMBL" id="WHM79674.1"/>
    </source>
</evidence>
<dbReference type="Proteomes" id="UP001237475">
    <property type="component" value="Chromosome"/>
</dbReference>
<dbReference type="GO" id="GO:0008716">
    <property type="term" value="F:D-alanine-D-alanine ligase activity"/>
    <property type="evidence" value="ECO:0007669"/>
    <property type="project" value="InterPro"/>
</dbReference>
<evidence type="ECO:0000256" key="1">
    <source>
        <dbReference type="ARBA" id="ARBA00001936"/>
    </source>
</evidence>
<dbReference type="InterPro" id="IPR011095">
    <property type="entry name" value="Dala_Dala_lig_C"/>
</dbReference>
<dbReference type="SUPFAM" id="SSF56059">
    <property type="entry name" value="Glutathione synthetase ATP-binding domain-like"/>
    <property type="match status" value="1"/>
</dbReference>
<keyword evidence="4" id="KW-0436">Ligase</keyword>
<dbReference type="Gene3D" id="3.30.1490.20">
    <property type="entry name" value="ATP-grasp fold, A domain"/>
    <property type="match status" value="1"/>
</dbReference>
<accession>A0AB38Y285</accession>
<evidence type="ECO:0000256" key="7">
    <source>
        <dbReference type="PROSITE-ProRule" id="PRU00409"/>
    </source>
</evidence>
<dbReference type="GO" id="GO:0071555">
    <property type="term" value="P:cell wall organization"/>
    <property type="evidence" value="ECO:0007669"/>
    <property type="project" value="UniProtKB-KW"/>
</dbReference>
<proteinExistence type="inferred from homology"/>
<keyword evidence="7" id="KW-0547">Nucleotide-binding</keyword>
<dbReference type="AlphaFoldDB" id="A0AB38Y285"/>
<evidence type="ECO:0000256" key="6">
    <source>
        <dbReference type="ARBA" id="ARBA00023316"/>
    </source>
</evidence>
<gene>
    <name evidence="9" type="ORF">OPT59_02940</name>
</gene>
<evidence type="ECO:0000313" key="10">
    <source>
        <dbReference type="Proteomes" id="UP001237475"/>
    </source>
</evidence>
<evidence type="ECO:0000256" key="2">
    <source>
        <dbReference type="ARBA" id="ARBA00001946"/>
    </source>
</evidence>
<dbReference type="EMBL" id="CP125360">
    <property type="protein sequence ID" value="WHM79674.1"/>
    <property type="molecule type" value="Genomic_DNA"/>
</dbReference>
<dbReference type="GO" id="GO:0046872">
    <property type="term" value="F:metal ion binding"/>
    <property type="evidence" value="ECO:0007669"/>
    <property type="project" value="InterPro"/>
</dbReference>
<comment type="cofactor">
    <cofactor evidence="1">
        <name>Mn(2+)</name>
        <dbReference type="ChEBI" id="CHEBI:29035"/>
    </cofactor>
</comment>
<dbReference type="PROSITE" id="PS50975">
    <property type="entry name" value="ATP_GRASP"/>
    <property type="match status" value="1"/>
</dbReference>
<comment type="similarity">
    <text evidence="3">Belongs to the D-alanine--D-alanine ligase family.</text>
</comment>
<evidence type="ECO:0000256" key="5">
    <source>
        <dbReference type="ARBA" id="ARBA00023211"/>
    </source>
</evidence>
<dbReference type="PANTHER" id="PTHR23132:SF23">
    <property type="entry name" value="D-ALANINE--D-ALANINE LIGASE B"/>
    <property type="match status" value="1"/>
</dbReference>
<keyword evidence="7" id="KW-0067">ATP-binding</keyword>
<sequence length="315" mass="35924">MRVLITVSGLSHEYNLAQKAAKIVSKELYNLDIYNEIVELKKLEKLDGVLKYIEAFDLVYIISYGGIGENGILQSILESYNIPYTGCSPTVSTVCRDKYYFSKLAKTLNITTPKTFKIDGLMSIDNIEKLIISNQMRFPLVIKPRFLSGSSHGVKKVNCLQDFQKNLPNLLKIDTHLVVQEYIEGNDYIVAAIFQEDEFKVGVSRARINKDIDFKERYNSGKDMFIVDGLPEKINSKIKLYTQIILDYYEIDGTCYLDFRVSGEDVYFIELGTMYGLSENSVVPTLAKKFGMSLTDLIKSDIYRGLTRRKGRCGY</sequence>
<dbReference type="GO" id="GO:0005524">
    <property type="term" value="F:ATP binding"/>
    <property type="evidence" value="ECO:0007669"/>
    <property type="project" value="UniProtKB-UniRule"/>
</dbReference>
<feature type="domain" description="ATP-grasp" evidence="8">
    <location>
        <begin position="102"/>
        <end position="303"/>
    </location>
</feature>
<dbReference type="InterPro" id="IPR011761">
    <property type="entry name" value="ATP-grasp"/>
</dbReference>
<evidence type="ECO:0000259" key="8">
    <source>
        <dbReference type="PROSITE" id="PS50975"/>
    </source>
</evidence>
<evidence type="ECO:0000256" key="3">
    <source>
        <dbReference type="ARBA" id="ARBA00010871"/>
    </source>
</evidence>
<reference evidence="9" key="1">
    <citation type="submission" date="2023-04" db="EMBL/GenBank/DDBJ databases">
        <title>Complete genomes of S. dygalactiae subsp equisimilis isolates causing bacteremia in cancer patients.</title>
        <authorList>
            <person name="Anand S."/>
            <person name="Arias J."/>
            <person name="Delafuente J."/>
            <person name="Elgamal H."/>
            <person name="Prevost T."/>
            <person name="Liu X."/>
            <person name="Kalia A."/>
        </authorList>
    </citation>
    <scope>NUCLEOTIDE SEQUENCE</scope>
    <source>
        <strain evidence="9">UT_120444</strain>
    </source>
</reference>
<dbReference type="RefSeq" id="WP_003069266.1">
    <property type="nucleotide sequence ID" value="NZ_CP125360.1"/>
</dbReference>
<dbReference type="InterPro" id="IPR016185">
    <property type="entry name" value="PreATP-grasp_dom_sf"/>
</dbReference>
<dbReference type="Gene3D" id="3.30.470.20">
    <property type="entry name" value="ATP-grasp fold, B domain"/>
    <property type="match status" value="1"/>
</dbReference>
<dbReference type="InterPro" id="IPR013815">
    <property type="entry name" value="ATP_grasp_subdomain_1"/>
</dbReference>
<dbReference type="Pfam" id="PF07478">
    <property type="entry name" value="Dala_Dala_lig_C"/>
    <property type="match status" value="1"/>
</dbReference>
<comment type="cofactor">
    <cofactor evidence="2">
        <name>Mg(2+)</name>
        <dbReference type="ChEBI" id="CHEBI:18420"/>
    </cofactor>
</comment>
<organism evidence="9 10">
    <name type="scientific">Streptococcus dysgalactiae subsp. equisimilis</name>
    <name type="common">Streptococcus equisimilis</name>
    <dbReference type="NCBI Taxonomy" id="119602"/>
    <lineage>
        <taxon>Bacteria</taxon>
        <taxon>Bacillati</taxon>
        <taxon>Bacillota</taxon>
        <taxon>Bacilli</taxon>
        <taxon>Lactobacillales</taxon>
        <taxon>Streptococcaceae</taxon>
        <taxon>Streptococcus</taxon>
    </lineage>
</organism>
<keyword evidence="5" id="KW-0464">Manganese</keyword>